<evidence type="ECO:0000313" key="3">
    <source>
        <dbReference type="EMBL" id="WVX50603.1"/>
    </source>
</evidence>
<feature type="transmembrane region" description="Helical" evidence="2">
    <location>
        <begin position="6"/>
        <end position="26"/>
    </location>
</feature>
<keyword evidence="2" id="KW-1133">Transmembrane helix</keyword>
<dbReference type="Pfam" id="PF03597">
    <property type="entry name" value="FixS"/>
    <property type="match status" value="1"/>
</dbReference>
<protein>
    <recommendedName>
        <fullName evidence="5">Cbb3-type cytochrome oxidase assembly protein CcoS</fullName>
    </recommendedName>
</protein>
<dbReference type="PANTHER" id="PTHR41532">
    <property type="entry name" value="FIXS PROTEIN"/>
    <property type="match status" value="1"/>
</dbReference>
<proteinExistence type="predicted"/>
<organism evidence="3 4">
    <name type="scientific">Roseobacter fucihabitans</name>
    <dbReference type="NCBI Taxonomy" id="1537242"/>
    <lineage>
        <taxon>Bacteria</taxon>
        <taxon>Pseudomonadati</taxon>
        <taxon>Pseudomonadota</taxon>
        <taxon>Alphaproteobacteria</taxon>
        <taxon>Rhodobacterales</taxon>
        <taxon>Roseobacteraceae</taxon>
        <taxon>Roseobacter</taxon>
    </lineage>
</organism>
<reference evidence="4" key="2">
    <citation type="submission" date="2024-01" db="EMBL/GenBank/DDBJ databases">
        <title>Roseobacter fucihabitans sp. nov., isolated from the brown alga Fucus spiralis.</title>
        <authorList>
            <person name="Hahnke S."/>
            <person name="Berger M."/>
            <person name="Schlingloff A."/>
            <person name="Athale I."/>
            <person name="Neumann-Schaal M."/>
            <person name="Adenaya A."/>
            <person name="Poehlein A."/>
            <person name="Daniel R."/>
            <person name="Pertersen J."/>
            <person name="Brinkhoff T."/>
        </authorList>
    </citation>
    <scope>NUCLEOTIDE SEQUENCE [LARGE SCALE GENOMIC DNA]</scope>
    <source>
        <strain evidence="4">B14</strain>
    </source>
</reference>
<gene>
    <name evidence="3" type="ORF">ROLI_037020</name>
</gene>
<evidence type="ECO:0000313" key="4">
    <source>
        <dbReference type="Proteomes" id="UP001318682"/>
    </source>
</evidence>
<accession>A0ABZ2BYX5</accession>
<reference evidence="3 4" key="1">
    <citation type="submission" date="2015-07" db="EMBL/GenBank/DDBJ databases">
        <authorList>
            <person name="Voget S."/>
            <person name="Dogs M."/>
            <person name="Brinkhoff T.H."/>
            <person name="Daniel R."/>
        </authorList>
    </citation>
    <scope>NUCLEOTIDE SEQUENCE [LARGE SCALE GENOMIC DNA]</scope>
    <source>
        <strain evidence="3 4">B14</strain>
    </source>
</reference>
<dbReference type="PANTHER" id="PTHR41532:SF1">
    <property type="entry name" value="FIXS PROTEIN"/>
    <property type="match status" value="1"/>
</dbReference>
<dbReference type="RefSeq" id="WP_187430569.1">
    <property type="nucleotide sequence ID" value="NZ_CP143423.1"/>
</dbReference>
<feature type="region of interest" description="Disordered" evidence="1">
    <location>
        <begin position="31"/>
        <end position="52"/>
    </location>
</feature>
<dbReference type="NCBIfam" id="TIGR00847">
    <property type="entry name" value="ccoS"/>
    <property type="match status" value="1"/>
</dbReference>
<dbReference type="InterPro" id="IPR004714">
    <property type="entry name" value="Cyt_oxidase_maturation_cbb3"/>
</dbReference>
<keyword evidence="4" id="KW-1185">Reference proteome</keyword>
<dbReference type="Proteomes" id="UP001318682">
    <property type="component" value="Chromosome"/>
</dbReference>
<keyword evidence="2" id="KW-0812">Transmembrane</keyword>
<evidence type="ECO:0000256" key="1">
    <source>
        <dbReference type="SAM" id="MobiDB-lite"/>
    </source>
</evidence>
<evidence type="ECO:0000256" key="2">
    <source>
        <dbReference type="SAM" id="Phobius"/>
    </source>
</evidence>
<keyword evidence="2" id="KW-0472">Membrane</keyword>
<evidence type="ECO:0008006" key="5">
    <source>
        <dbReference type="Google" id="ProtNLM"/>
    </source>
</evidence>
<name>A0ABZ2BYX5_9RHOB</name>
<dbReference type="EMBL" id="CP143423">
    <property type="protein sequence ID" value="WVX50603.1"/>
    <property type="molecule type" value="Genomic_DNA"/>
</dbReference>
<sequence length="52" mass="5875">MNVLAYLIPISLILGGLGLAGFLYTLRSRQYDDPEGDSRRILTDTWDDHPKP</sequence>